<sequence length="90" mass="9650">MSDTNQSDASTPKKNILWVILSGAMAMTFIVMLFLPDSGMGTGMLNIYSAMLWCGIFGASLFRYLGRSGWFGFAAGSAAGMLIQILSQLV</sequence>
<keyword evidence="1" id="KW-1133">Transmembrane helix</keyword>
<evidence type="ECO:0000256" key="1">
    <source>
        <dbReference type="SAM" id="Phobius"/>
    </source>
</evidence>
<proteinExistence type="predicted"/>
<organism evidence="2 3">
    <name type="scientific">Alteromonas gilva</name>
    <dbReference type="NCBI Taxonomy" id="2987522"/>
    <lineage>
        <taxon>Bacteria</taxon>
        <taxon>Pseudomonadati</taxon>
        <taxon>Pseudomonadota</taxon>
        <taxon>Gammaproteobacteria</taxon>
        <taxon>Alteromonadales</taxon>
        <taxon>Alteromonadaceae</taxon>
        <taxon>Alteromonas/Salinimonas group</taxon>
        <taxon>Alteromonas</taxon>
    </lineage>
</organism>
<feature type="transmembrane region" description="Helical" evidence="1">
    <location>
        <begin position="70"/>
        <end position="89"/>
    </location>
</feature>
<gene>
    <name evidence="2" type="ORF">OIK42_00470</name>
</gene>
<dbReference type="RefSeq" id="WP_273637592.1">
    <property type="nucleotide sequence ID" value="NZ_JAQQXP010000001.1"/>
</dbReference>
<dbReference type="Proteomes" id="UP001218788">
    <property type="component" value="Unassembled WGS sequence"/>
</dbReference>
<evidence type="ECO:0000313" key="2">
    <source>
        <dbReference type="EMBL" id="MDC8829220.1"/>
    </source>
</evidence>
<reference evidence="2 3" key="1">
    <citation type="submission" date="2022-10" db="EMBL/GenBank/DDBJ databases">
        <title>Alteromonas sp. chi3 Genome sequencing.</title>
        <authorList>
            <person name="Park S."/>
        </authorList>
    </citation>
    <scope>NUCLEOTIDE SEQUENCE [LARGE SCALE GENOMIC DNA]</scope>
    <source>
        <strain evidence="3">chi3</strain>
    </source>
</reference>
<keyword evidence="1" id="KW-0812">Transmembrane</keyword>
<dbReference type="EMBL" id="JAQQXP010000001">
    <property type="protein sequence ID" value="MDC8829220.1"/>
    <property type="molecule type" value="Genomic_DNA"/>
</dbReference>
<evidence type="ECO:0000313" key="3">
    <source>
        <dbReference type="Proteomes" id="UP001218788"/>
    </source>
</evidence>
<name>A0ABT5KWT5_9ALTE</name>
<keyword evidence="3" id="KW-1185">Reference proteome</keyword>
<protein>
    <submittedName>
        <fullName evidence="2">Uncharacterized protein</fullName>
    </submittedName>
</protein>
<accession>A0ABT5KWT5</accession>
<comment type="caution">
    <text evidence="2">The sequence shown here is derived from an EMBL/GenBank/DDBJ whole genome shotgun (WGS) entry which is preliminary data.</text>
</comment>
<feature type="transmembrane region" description="Helical" evidence="1">
    <location>
        <begin position="16"/>
        <end position="35"/>
    </location>
</feature>
<keyword evidence="1" id="KW-0472">Membrane</keyword>
<feature type="transmembrane region" description="Helical" evidence="1">
    <location>
        <begin position="47"/>
        <end position="64"/>
    </location>
</feature>